<feature type="compositionally biased region" description="Polar residues" evidence="1">
    <location>
        <begin position="83"/>
        <end position="94"/>
    </location>
</feature>
<name>A0A6C0LMC3_9ZZZZ</name>
<evidence type="ECO:0000256" key="1">
    <source>
        <dbReference type="SAM" id="MobiDB-lite"/>
    </source>
</evidence>
<sequence length="356" mass="38214">MSSNLAPGDFANPNSVVGAYSASEAATNTTPNFEAVPDRFSNNLVYSGSNTYGGTSSNIQAAKGKFVRLTGGSSRIKRGGDPTGSSNHETTGSTGEHENITMHNDENQALNEYGEPCRLCELGDESDNIDPTQLCAECRRDVNLMSGGRKLITCNSKMNGGNKLGMDVENPSTSVGTIGAGHPGHMVVDHSGVKSNLPANKVAPSPLEGGKGRKRRRTRNKRSRKMKKTKSKGKRKSKGRKRKTRGRKVNKKRRTRKVKKMRGGGCGCNGTAVLSGGYKKKRSLKIHKRSKKRGAGSCGSKSKKKHMHGGSPQPFSNEPLSFGFSFDGSPLNPNESALASPMPHKSYFGCEKVARN</sequence>
<feature type="region of interest" description="Disordered" evidence="1">
    <location>
        <begin position="187"/>
        <end position="356"/>
    </location>
</feature>
<accession>A0A6C0LMC3</accession>
<dbReference type="AlphaFoldDB" id="A0A6C0LMC3"/>
<proteinExistence type="predicted"/>
<organism evidence="2">
    <name type="scientific">viral metagenome</name>
    <dbReference type="NCBI Taxonomy" id="1070528"/>
    <lineage>
        <taxon>unclassified sequences</taxon>
        <taxon>metagenomes</taxon>
        <taxon>organismal metagenomes</taxon>
    </lineage>
</organism>
<reference evidence="2" key="1">
    <citation type="journal article" date="2020" name="Nature">
        <title>Giant virus diversity and host interactions through global metagenomics.</title>
        <authorList>
            <person name="Schulz F."/>
            <person name="Roux S."/>
            <person name="Paez-Espino D."/>
            <person name="Jungbluth S."/>
            <person name="Walsh D.A."/>
            <person name="Denef V.J."/>
            <person name="McMahon K.D."/>
            <person name="Konstantinidis K.T."/>
            <person name="Eloe-Fadrosh E.A."/>
            <person name="Kyrpides N.C."/>
            <person name="Woyke T."/>
        </authorList>
    </citation>
    <scope>NUCLEOTIDE SEQUENCE</scope>
    <source>
        <strain evidence="2">GVMAG-M-3300027833-11</strain>
    </source>
</reference>
<protein>
    <submittedName>
        <fullName evidence="2">Uncharacterized protein</fullName>
    </submittedName>
</protein>
<feature type="compositionally biased region" description="Basic residues" evidence="1">
    <location>
        <begin position="278"/>
        <end position="294"/>
    </location>
</feature>
<feature type="compositionally biased region" description="Basic residues" evidence="1">
    <location>
        <begin position="212"/>
        <end position="262"/>
    </location>
</feature>
<evidence type="ECO:0000313" key="2">
    <source>
        <dbReference type="EMBL" id="QHU30392.1"/>
    </source>
</evidence>
<dbReference type="EMBL" id="MN740506">
    <property type="protein sequence ID" value="QHU30392.1"/>
    <property type="molecule type" value="Genomic_DNA"/>
</dbReference>
<feature type="region of interest" description="Disordered" evidence="1">
    <location>
        <begin position="71"/>
        <end position="99"/>
    </location>
</feature>